<protein>
    <submittedName>
        <fullName evidence="2">Protein HEADING DATE 3A</fullName>
    </submittedName>
</protein>
<evidence type="ECO:0000256" key="1">
    <source>
        <dbReference type="ARBA" id="ARBA00007091"/>
    </source>
</evidence>
<dbReference type="Pfam" id="PF01161">
    <property type="entry name" value="PBP"/>
    <property type="match status" value="1"/>
</dbReference>
<dbReference type="InterPro" id="IPR001858">
    <property type="entry name" value="Phosphatidylethanolamine-bd_CS"/>
</dbReference>
<dbReference type="Gene3D" id="3.90.280.10">
    <property type="entry name" value="PEBP-like"/>
    <property type="match status" value="1"/>
</dbReference>
<reference evidence="2 3" key="1">
    <citation type="journal article" date="2023" name="Plants (Basel)">
        <title>Bridging the Gap: Combining Genomics and Transcriptomics Approaches to Understand Stylosanthes scabra, an Orphan Legume from the Brazilian Caatinga.</title>
        <authorList>
            <person name="Ferreira-Neto J.R.C."/>
            <person name="da Silva M.D."/>
            <person name="Binneck E."/>
            <person name="de Melo N.F."/>
            <person name="da Silva R.H."/>
            <person name="de Melo A.L.T.M."/>
            <person name="Pandolfi V."/>
            <person name="Bustamante F.O."/>
            <person name="Brasileiro-Vidal A.C."/>
            <person name="Benko-Iseppon A.M."/>
        </authorList>
    </citation>
    <scope>NUCLEOTIDE SEQUENCE [LARGE SCALE GENOMIC DNA]</scope>
    <source>
        <tissue evidence="2">Leaves</tissue>
    </source>
</reference>
<dbReference type="InterPro" id="IPR036610">
    <property type="entry name" value="PEBP-like_sf"/>
</dbReference>
<dbReference type="InterPro" id="IPR008914">
    <property type="entry name" value="PEBP"/>
</dbReference>
<name>A0ABU6XUJ7_9FABA</name>
<comment type="similarity">
    <text evidence="1">Belongs to the phosphatidylethanolamine-binding protein family.</text>
</comment>
<evidence type="ECO:0000313" key="3">
    <source>
        <dbReference type="Proteomes" id="UP001341840"/>
    </source>
</evidence>
<dbReference type="PANTHER" id="PTHR11362:SF142">
    <property type="entry name" value="FTB2"/>
    <property type="match status" value="1"/>
</dbReference>
<dbReference type="Proteomes" id="UP001341840">
    <property type="component" value="Unassembled WGS sequence"/>
</dbReference>
<sequence>MDPLAVGGVIGDVLDPFETCASLRIVYNNNSEVVNSLELKPSQIINQPRVEVGGDDFRTLYTLIMVDPDAPSPSNPKMREYLHWLVMNIPGTTGASFGQEILGYESPRPAAGIHRMVFMLFRQMMRRQKIHPPRWRNNFNTRDFAQVYNLGSPVAALYFNCQRESGWGGRRILS</sequence>
<gene>
    <name evidence="2" type="primary">HD3A_9</name>
    <name evidence="2" type="ORF">PIB30_093685</name>
</gene>
<proteinExistence type="inferred from homology"/>
<keyword evidence="3" id="KW-1185">Reference proteome</keyword>
<organism evidence="2 3">
    <name type="scientific">Stylosanthes scabra</name>
    <dbReference type="NCBI Taxonomy" id="79078"/>
    <lineage>
        <taxon>Eukaryota</taxon>
        <taxon>Viridiplantae</taxon>
        <taxon>Streptophyta</taxon>
        <taxon>Embryophyta</taxon>
        <taxon>Tracheophyta</taxon>
        <taxon>Spermatophyta</taxon>
        <taxon>Magnoliopsida</taxon>
        <taxon>eudicotyledons</taxon>
        <taxon>Gunneridae</taxon>
        <taxon>Pentapetalae</taxon>
        <taxon>rosids</taxon>
        <taxon>fabids</taxon>
        <taxon>Fabales</taxon>
        <taxon>Fabaceae</taxon>
        <taxon>Papilionoideae</taxon>
        <taxon>50 kb inversion clade</taxon>
        <taxon>dalbergioids sensu lato</taxon>
        <taxon>Dalbergieae</taxon>
        <taxon>Pterocarpus clade</taxon>
        <taxon>Stylosanthes</taxon>
    </lineage>
</organism>
<dbReference type="SUPFAM" id="SSF49777">
    <property type="entry name" value="PEBP-like"/>
    <property type="match status" value="1"/>
</dbReference>
<evidence type="ECO:0000313" key="2">
    <source>
        <dbReference type="EMBL" id="MED6201316.1"/>
    </source>
</evidence>
<dbReference type="InterPro" id="IPR035810">
    <property type="entry name" value="PEBP_euk"/>
</dbReference>
<dbReference type="CDD" id="cd00866">
    <property type="entry name" value="PEBP_euk"/>
    <property type="match status" value="1"/>
</dbReference>
<accession>A0ABU6XUJ7</accession>
<dbReference type="PROSITE" id="PS01220">
    <property type="entry name" value="PBP"/>
    <property type="match status" value="1"/>
</dbReference>
<comment type="caution">
    <text evidence="2">The sequence shown here is derived from an EMBL/GenBank/DDBJ whole genome shotgun (WGS) entry which is preliminary data.</text>
</comment>
<dbReference type="EMBL" id="JASCZI010213466">
    <property type="protein sequence ID" value="MED6201316.1"/>
    <property type="molecule type" value="Genomic_DNA"/>
</dbReference>
<dbReference type="PANTHER" id="PTHR11362">
    <property type="entry name" value="PHOSPHATIDYLETHANOLAMINE-BINDING PROTEIN"/>
    <property type="match status" value="1"/>
</dbReference>